<comment type="caution">
    <text evidence="7">The sequence shown here is derived from an EMBL/GenBank/DDBJ whole genome shotgun (WGS) entry which is preliminary data.</text>
</comment>
<accession>A0ABQ6N1L4</accession>
<sequence>KKFDLRIYVLVTSFDPLRAYVFQEGLCRFSSHDYSLKKLNSRFAHLTNYSINKKSAKFQEPTLDNNSDMEGSKWSLTALWRYLMKAEGKSAVTKCQQQVKRLLAKTLIAAEGEIAPLVHRHIKNKGSCFELFGFDVFLDKHLAPWLIEVNISPSLMGSSPLDQKIKGTLMADAFHLVGSAPYDESALKTDAVKEKLLRMSGTYKTRKSSTSGRSNQDAWRRNPASHHHVNLHELSEEDWGHIMDLEDEFARRGHFSRLYPTPESVDMLSYFQSPRFNNALMYSWLLNGRSSYIKNQHILANADSAKAKDSLAKFADKKNANEVNKSLRARDDSTACPPIILVPGHNCAAARAILPPIDTSSDDASSWVVPLGSRTEAIVRAEMAALDNCTSGGLEEDDTPSVASENMSSDDGGGKPPASASVGTKSTASASVSSSGTTSPTAQQLQQLALEKARSLQLPPPGRSSSAKTKQRKSSSSSHLEGDRELPPKPMSARGTQKLVRPNIVNMSRDNAAAVSGGVSHPPKGPGYYGSLHAKIQAAESHGHPPPREKREPRAQRKSVGREMQSLYHQQQLEQKQQDAFFADAKLLIQQHLAQTPPDPSFGA</sequence>
<evidence type="ECO:0000256" key="6">
    <source>
        <dbReference type="SAM" id="MobiDB-lite"/>
    </source>
</evidence>
<reference evidence="7 8" key="1">
    <citation type="journal article" date="2023" name="Commun. Biol.">
        <title>Genome analysis of Parmales, the sister group of diatoms, reveals the evolutionary specialization of diatoms from phago-mixotrophs to photoautotrophs.</title>
        <authorList>
            <person name="Ban H."/>
            <person name="Sato S."/>
            <person name="Yoshikawa S."/>
            <person name="Yamada K."/>
            <person name="Nakamura Y."/>
            <person name="Ichinomiya M."/>
            <person name="Sato N."/>
            <person name="Blanc-Mathieu R."/>
            <person name="Endo H."/>
            <person name="Kuwata A."/>
            <person name="Ogata H."/>
        </authorList>
    </citation>
    <scope>NUCLEOTIDE SEQUENCE [LARGE SCALE GENOMIC DNA]</scope>
</reference>
<evidence type="ECO:0000256" key="2">
    <source>
        <dbReference type="ARBA" id="ARBA00022741"/>
    </source>
</evidence>
<feature type="region of interest" description="Disordered" evidence="6">
    <location>
        <begin position="203"/>
        <end position="223"/>
    </location>
</feature>
<feature type="compositionally biased region" description="Polar residues" evidence="6">
    <location>
        <begin position="208"/>
        <end position="217"/>
    </location>
</feature>
<keyword evidence="1" id="KW-0436">Ligase</keyword>
<keyword evidence="3" id="KW-0067">ATP-binding</keyword>
<dbReference type="InterPro" id="IPR004344">
    <property type="entry name" value="TTL/TTLL_fam"/>
</dbReference>
<gene>
    <name evidence="7" type="ORF">TeGR_g10259</name>
</gene>
<name>A0ABQ6N1L4_9STRA</name>
<dbReference type="EMBL" id="BRYB01001968">
    <property type="protein sequence ID" value="GMI37295.1"/>
    <property type="molecule type" value="Genomic_DNA"/>
</dbReference>
<feature type="compositionally biased region" description="Low complexity" evidence="6">
    <location>
        <begin position="418"/>
        <end position="450"/>
    </location>
</feature>
<comment type="catalytic activity">
    <reaction evidence="5">
        <text>L-glutamyl-[protein] + L-glutamate + ATP = gamma-L-glutamyl-L-glutamyl-[protein] + ADP + phosphate + H(+)</text>
        <dbReference type="Rhea" id="RHEA:60144"/>
        <dbReference type="Rhea" id="RHEA-COMP:10208"/>
        <dbReference type="Rhea" id="RHEA-COMP:15517"/>
        <dbReference type="ChEBI" id="CHEBI:15378"/>
        <dbReference type="ChEBI" id="CHEBI:29973"/>
        <dbReference type="ChEBI" id="CHEBI:29985"/>
        <dbReference type="ChEBI" id="CHEBI:30616"/>
        <dbReference type="ChEBI" id="CHEBI:43474"/>
        <dbReference type="ChEBI" id="CHEBI:143622"/>
        <dbReference type="ChEBI" id="CHEBI:456216"/>
    </reaction>
    <physiologicalReaction direction="left-to-right" evidence="5">
        <dbReference type="Rhea" id="RHEA:60145"/>
    </physiologicalReaction>
</comment>
<keyword evidence="8" id="KW-1185">Reference proteome</keyword>
<evidence type="ECO:0000256" key="1">
    <source>
        <dbReference type="ARBA" id="ARBA00022598"/>
    </source>
</evidence>
<dbReference type="PROSITE" id="PS51221">
    <property type="entry name" value="TTL"/>
    <property type="match status" value="1"/>
</dbReference>
<feature type="compositionally biased region" description="Polar residues" evidence="6">
    <location>
        <begin position="463"/>
        <end position="479"/>
    </location>
</feature>
<feature type="non-terminal residue" evidence="7">
    <location>
        <position position="1"/>
    </location>
</feature>
<dbReference type="Pfam" id="PF03133">
    <property type="entry name" value="TTL"/>
    <property type="match status" value="1"/>
</dbReference>
<keyword evidence="2" id="KW-0547">Nucleotide-binding</keyword>
<feature type="region of interest" description="Disordered" evidence="6">
    <location>
        <begin position="389"/>
        <end position="573"/>
    </location>
</feature>
<evidence type="ECO:0000256" key="4">
    <source>
        <dbReference type="ARBA" id="ARBA00041448"/>
    </source>
</evidence>
<evidence type="ECO:0000313" key="7">
    <source>
        <dbReference type="EMBL" id="GMI37295.1"/>
    </source>
</evidence>
<proteinExistence type="predicted"/>
<dbReference type="PANTHER" id="PTHR12241">
    <property type="entry name" value="TUBULIN POLYGLUTAMYLASE"/>
    <property type="match status" value="1"/>
</dbReference>
<dbReference type="SUPFAM" id="SSF56059">
    <property type="entry name" value="Glutathione synthetase ATP-binding domain-like"/>
    <property type="match status" value="1"/>
</dbReference>
<evidence type="ECO:0000256" key="3">
    <source>
        <dbReference type="ARBA" id="ARBA00022840"/>
    </source>
</evidence>
<organism evidence="7 8">
    <name type="scientific">Tetraparma gracilis</name>
    <dbReference type="NCBI Taxonomy" id="2962635"/>
    <lineage>
        <taxon>Eukaryota</taxon>
        <taxon>Sar</taxon>
        <taxon>Stramenopiles</taxon>
        <taxon>Ochrophyta</taxon>
        <taxon>Bolidophyceae</taxon>
        <taxon>Parmales</taxon>
        <taxon>Triparmaceae</taxon>
        <taxon>Tetraparma</taxon>
    </lineage>
</organism>
<dbReference type="Gene3D" id="3.30.470.20">
    <property type="entry name" value="ATP-grasp fold, B domain"/>
    <property type="match status" value="1"/>
</dbReference>
<dbReference type="PANTHER" id="PTHR12241:SF145">
    <property type="entry name" value="TUBULIN POLYGLUTAMYLASE TTLL5"/>
    <property type="match status" value="1"/>
</dbReference>
<feature type="compositionally biased region" description="Basic and acidic residues" evidence="6">
    <location>
        <begin position="541"/>
        <end position="555"/>
    </location>
</feature>
<evidence type="ECO:0000313" key="8">
    <source>
        <dbReference type="Proteomes" id="UP001165060"/>
    </source>
</evidence>
<protein>
    <recommendedName>
        <fullName evidence="4">Tubulin--tyrosine ligase-like protein 5</fullName>
    </recommendedName>
</protein>
<dbReference type="Proteomes" id="UP001165060">
    <property type="component" value="Unassembled WGS sequence"/>
</dbReference>
<evidence type="ECO:0000256" key="5">
    <source>
        <dbReference type="ARBA" id="ARBA00049274"/>
    </source>
</evidence>